<comment type="caution">
    <text evidence="1">The sequence shown here is derived from an EMBL/GenBank/DDBJ whole genome shotgun (WGS) entry which is preliminary data.</text>
</comment>
<dbReference type="Proteomes" id="UP000282529">
    <property type="component" value="Unassembled WGS sequence"/>
</dbReference>
<evidence type="ECO:0000313" key="1">
    <source>
        <dbReference type="EMBL" id="RQW10421.1"/>
    </source>
</evidence>
<dbReference type="EMBL" id="RQPI01000009">
    <property type="protein sequence ID" value="RQW10421.1"/>
    <property type="molecule type" value="Genomic_DNA"/>
</dbReference>
<keyword evidence="2" id="KW-1185">Reference proteome</keyword>
<reference evidence="1 2" key="1">
    <citation type="submission" date="2018-11" db="EMBL/GenBank/DDBJ databases">
        <title>Genome sequence of strain 7197.</title>
        <authorList>
            <person name="Gao J."/>
            <person name="Sun J."/>
        </authorList>
    </citation>
    <scope>NUCLEOTIDE SEQUENCE [LARGE SCALE GENOMIC DNA]</scope>
    <source>
        <strain evidence="1 2">7197</strain>
    </source>
</reference>
<dbReference type="AlphaFoldDB" id="A0A3N9P2H2"/>
<protein>
    <recommendedName>
        <fullName evidence="3">HNH endonuclease</fullName>
    </recommendedName>
</protein>
<evidence type="ECO:0000313" key="2">
    <source>
        <dbReference type="Proteomes" id="UP000282529"/>
    </source>
</evidence>
<organism evidence="1 2">
    <name type="scientific">Paenibacillus rhizophilus</name>
    <dbReference type="NCBI Taxonomy" id="1850366"/>
    <lineage>
        <taxon>Bacteria</taxon>
        <taxon>Bacillati</taxon>
        <taxon>Bacillota</taxon>
        <taxon>Bacilli</taxon>
        <taxon>Bacillales</taxon>
        <taxon>Paenibacillaceae</taxon>
        <taxon>Paenibacillus</taxon>
    </lineage>
</organism>
<sequence>MKEVAPWRQGILSHHKRVKLTQKQMGDISPKVRKEVRERSGGICELRIRCHGAPAVQQAHLTGRKQLTHKTTADDLRDACIACHRYIDETPEGIRYKRKIRGDHNESA</sequence>
<name>A0A3N9P2H2_9BACL</name>
<evidence type="ECO:0008006" key="3">
    <source>
        <dbReference type="Google" id="ProtNLM"/>
    </source>
</evidence>
<proteinExistence type="predicted"/>
<gene>
    <name evidence="1" type="ORF">EH198_16365</name>
</gene>
<dbReference type="OrthoDB" id="2628547at2"/>
<accession>A0A3N9P2H2</accession>